<reference evidence="2" key="1">
    <citation type="submission" date="2023-10" db="EMBL/GenBank/DDBJ databases">
        <authorList>
            <person name="Chen Y."/>
            <person name="Shah S."/>
            <person name="Dougan E. K."/>
            <person name="Thang M."/>
            <person name="Chan C."/>
        </authorList>
    </citation>
    <scope>NUCLEOTIDE SEQUENCE [LARGE SCALE GENOMIC DNA]</scope>
</reference>
<feature type="compositionally biased region" description="Basic residues" evidence="1">
    <location>
        <begin position="8"/>
        <end position="20"/>
    </location>
</feature>
<keyword evidence="3" id="KW-1185">Reference proteome</keyword>
<protein>
    <submittedName>
        <fullName evidence="2">Uncharacterized protein</fullName>
    </submittedName>
</protein>
<feature type="non-terminal residue" evidence="2">
    <location>
        <position position="1"/>
    </location>
</feature>
<feature type="non-terminal residue" evidence="2">
    <location>
        <position position="165"/>
    </location>
</feature>
<feature type="compositionally biased region" description="Low complexity" evidence="1">
    <location>
        <begin position="21"/>
        <end position="47"/>
    </location>
</feature>
<evidence type="ECO:0000256" key="1">
    <source>
        <dbReference type="SAM" id="MobiDB-lite"/>
    </source>
</evidence>
<dbReference type="Proteomes" id="UP001189429">
    <property type="component" value="Unassembled WGS sequence"/>
</dbReference>
<gene>
    <name evidence="2" type="ORF">PCOR1329_LOCUS26275</name>
</gene>
<dbReference type="EMBL" id="CAUYUJ010009313">
    <property type="protein sequence ID" value="CAK0826434.1"/>
    <property type="molecule type" value="Genomic_DNA"/>
</dbReference>
<feature type="region of interest" description="Disordered" evidence="1">
    <location>
        <begin position="1"/>
        <end position="165"/>
    </location>
</feature>
<name>A0ABN9S5H1_9DINO</name>
<proteinExistence type="predicted"/>
<organism evidence="2 3">
    <name type="scientific">Prorocentrum cordatum</name>
    <dbReference type="NCBI Taxonomy" id="2364126"/>
    <lineage>
        <taxon>Eukaryota</taxon>
        <taxon>Sar</taxon>
        <taxon>Alveolata</taxon>
        <taxon>Dinophyceae</taxon>
        <taxon>Prorocentrales</taxon>
        <taxon>Prorocentraceae</taxon>
        <taxon>Prorocentrum</taxon>
    </lineage>
</organism>
<accession>A0ABN9S5H1</accession>
<evidence type="ECO:0000313" key="2">
    <source>
        <dbReference type="EMBL" id="CAK0826434.1"/>
    </source>
</evidence>
<feature type="compositionally biased region" description="Low complexity" evidence="1">
    <location>
        <begin position="106"/>
        <end position="136"/>
    </location>
</feature>
<sequence>AASSSRRPPGRRHSSRRTGGRPRASPGASSCSCPSPAAAGGVGMAEEAPLRRGPARRGRGRLARPGHAAAGEPLRGRRGACHGRGDEPRGGRGRGLHTAHQRRLSPRVGPAPRAGRPGRASLGAEAGVARASASPRRAGRRVPRRAELGGLPPCSPLSSSSSSSS</sequence>
<feature type="compositionally biased region" description="Basic residues" evidence="1">
    <location>
        <begin position="53"/>
        <end position="64"/>
    </location>
</feature>
<comment type="caution">
    <text evidence="2">The sequence shown here is derived from an EMBL/GenBank/DDBJ whole genome shotgun (WGS) entry which is preliminary data.</text>
</comment>
<evidence type="ECO:0000313" key="3">
    <source>
        <dbReference type="Proteomes" id="UP001189429"/>
    </source>
</evidence>
<feature type="compositionally biased region" description="Basic residues" evidence="1">
    <location>
        <begin position="91"/>
        <end position="105"/>
    </location>
</feature>